<evidence type="ECO:0000313" key="6">
    <source>
        <dbReference type="Proteomes" id="UP001528411"/>
    </source>
</evidence>
<gene>
    <name evidence="5" type="ORF">PN838_08455</name>
</gene>
<evidence type="ECO:0000313" key="5">
    <source>
        <dbReference type="EMBL" id="MDC2888800.1"/>
    </source>
</evidence>
<dbReference type="PANTHER" id="PTHR40980:SF3">
    <property type="entry name" value="TONB-DEPENDENT RECEPTOR-LIKE BETA-BARREL DOMAIN-CONTAINING PROTEIN"/>
    <property type="match status" value="1"/>
</dbReference>
<feature type="domain" description="TonB-dependent receptor-like beta-barrel" evidence="4">
    <location>
        <begin position="12"/>
        <end position="240"/>
    </location>
</feature>
<dbReference type="Gene3D" id="2.40.170.20">
    <property type="entry name" value="TonB-dependent receptor, beta-barrel domain"/>
    <property type="match status" value="1"/>
</dbReference>
<dbReference type="Proteomes" id="UP001528411">
    <property type="component" value="Unassembled WGS sequence"/>
</dbReference>
<dbReference type="InterPro" id="IPR000531">
    <property type="entry name" value="Beta-barrel_TonB"/>
</dbReference>
<dbReference type="RefSeq" id="WP_272180371.1">
    <property type="nucleotide sequence ID" value="NZ_JAQOMS010000002.1"/>
</dbReference>
<evidence type="ECO:0000256" key="2">
    <source>
        <dbReference type="ARBA" id="ARBA00023136"/>
    </source>
</evidence>
<proteinExistence type="predicted"/>
<evidence type="ECO:0000256" key="3">
    <source>
        <dbReference type="ARBA" id="ARBA00023237"/>
    </source>
</evidence>
<dbReference type="SUPFAM" id="SSF56935">
    <property type="entry name" value="Porins"/>
    <property type="match status" value="1"/>
</dbReference>
<organism evidence="5 6">
    <name type="scientific">Psychrosphaera algicola</name>
    <dbReference type="NCBI Taxonomy" id="3023714"/>
    <lineage>
        <taxon>Bacteria</taxon>
        <taxon>Pseudomonadati</taxon>
        <taxon>Pseudomonadota</taxon>
        <taxon>Gammaproteobacteria</taxon>
        <taxon>Alteromonadales</taxon>
        <taxon>Pseudoalteromonadaceae</taxon>
        <taxon>Psychrosphaera</taxon>
    </lineage>
</organism>
<keyword evidence="3" id="KW-0998">Cell outer membrane</keyword>
<accession>A0ABT5FDU0</accession>
<dbReference type="Pfam" id="PF00593">
    <property type="entry name" value="TonB_dep_Rec_b-barrel"/>
    <property type="match status" value="1"/>
</dbReference>
<comment type="caution">
    <text evidence="5">The sequence shown here is derived from an EMBL/GenBank/DDBJ whole genome shotgun (WGS) entry which is preliminary data.</text>
</comment>
<keyword evidence="2" id="KW-0472">Membrane</keyword>
<dbReference type="PANTHER" id="PTHR40980">
    <property type="entry name" value="PLUG DOMAIN-CONTAINING PROTEIN"/>
    <property type="match status" value="1"/>
</dbReference>
<name>A0ABT5FDU0_9GAMM</name>
<keyword evidence="6" id="KW-1185">Reference proteome</keyword>
<reference evidence="5 6" key="1">
    <citation type="submission" date="2023-01" db="EMBL/GenBank/DDBJ databases">
        <title>Psychrosphaera sp. nov., isolated from marine algae.</title>
        <authorList>
            <person name="Bayburt H."/>
            <person name="Choi B.J."/>
            <person name="Kim J.M."/>
            <person name="Choi D.G."/>
            <person name="Jeon C.O."/>
        </authorList>
    </citation>
    <scope>NUCLEOTIDE SEQUENCE [LARGE SCALE GENOMIC DNA]</scope>
    <source>
        <strain evidence="5 6">G1-22</strain>
    </source>
</reference>
<sequence length="256" mass="28342">MPTWTVFDLDMYRDNRSLWNEISGFNDKGYEESPGENYTMTEDTTALYVMGNFNGDVSSSVTFRGNIGVRAVRTKVSSETYNALDAEGNPAKVELENTYDNYLPSMNIAFAHEDYGLVRLAAARTMVRPALGKLLPVAQLNNFQGCAVFDPQDPFGVYNYGVPNPNLTQAEQELQIAQQYAIQNNYNGTVDSCPGIRSGSTNIGNIELTAQTSDNVDLSFERYWGKGNMASLAFFYRNVQADLVTKRGILAVPATL</sequence>
<dbReference type="EMBL" id="JAQOMS010000002">
    <property type="protein sequence ID" value="MDC2888800.1"/>
    <property type="molecule type" value="Genomic_DNA"/>
</dbReference>
<protein>
    <recommendedName>
        <fullName evidence="4">TonB-dependent receptor-like beta-barrel domain-containing protein</fullName>
    </recommendedName>
</protein>
<dbReference type="InterPro" id="IPR036942">
    <property type="entry name" value="Beta-barrel_TonB_sf"/>
</dbReference>
<comment type="subcellular location">
    <subcellularLocation>
        <location evidence="1">Cell outer membrane</location>
    </subcellularLocation>
</comment>
<evidence type="ECO:0000256" key="1">
    <source>
        <dbReference type="ARBA" id="ARBA00004442"/>
    </source>
</evidence>
<evidence type="ECO:0000259" key="4">
    <source>
        <dbReference type="Pfam" id="PF00593"/>
    </source>
</evidence>